<dbReference type="EMBL" id="JAPWTJ010003546">
    <property type="protein sequence ID" value="KAJ8955111.1"/>
    <property type="molecule type" value="Genomic_DNA"/>
</dbReference>
<gene>
    <name evidence="1" type="ORF">NQ317_014290</name>
</gene>
<name>A0ABQ9IRG1_9CUCU</name>
<comment type="caution">
    <text evidence="1">The sequence shown here is derived from an EMBL/GenBank/DDBJ whole genome shotgun (WGS) entry which is preliminary data.</text>
</comment>
<organism evidence="1 2">
    <name type="scientific">Molorchus minor</name>
    <dbReference type="NCBI Taxonomy" id="1323400"/>
    <lineage>
        <taxon>Eukaryota</taxon>
        <taxon>Metazoa</taxon>
        <taxon>Ecdysozoa</taxon>
        <taxon>Arthropoda</taxon>
        <taxon>Hexapoda</taxon>
        <taxon>Insecta</taxon>
        <taxon>Pterygota</taxon>
        <taxon>Neoptera</taxon>
        <taxon>Endopterygota</taxon>
        <taxon>Coleoptera</taxon>
        <taxon>Polyphaga</taxon>
        <taxon>Cucujiformia</taxon>
        <taxon>Chrysomeloidea</taxon>
        <taxon>Cerambycidae</taxon>
        <taxon>Lamiinae</taxon>
        <taxon>Monochamini</taxon>
        <taxon>Molorchus</taxon>
    </lineage>
</organism>
<feature type="non-terminal residue" evidence="1">
    <location>
        <position position="63"/>
    </location>
</feature>
<protein>
    <submittedName>
        <fullName evidence="1">Uncharacterized protein</fullName>
    </submittedName>
</protein>
<evidence type="ECO:0000313" key="1">
    <source>
        <dbReference type="EMBL" id="KAJ8955111.1"/>
    </source>
</evidence>
<sequence>MQETVNRVTELKTRTLQNPDQRAWIFEKNCSLHTHQTTLMPPNTKVSNLEKLLEDDSAAVVPV</sequence>
<evidence type="ECO:0000313" key="2">
    <source>
        <dbReference type="Proteomes" id="UP001162164"/>
    </source>
</evidence>
<keyword evidence="2" id="KW-1185">Reference proteome</keyword>
<proteinExistence type="predicted"/>
<dbReference type="Proteomes" id="UP001162164">
    <property type="component" value="Unassembled WGS sequence"/>
</dbReference>
<accession>A0ABQ9IRG1</accession>
<reference evidence="1" key="1">
    <citation type="journal article" date="2023" name="Insect Mol. Biol.">
        <title>Genome sequencing provides insights into the evolution of gene families encoding plant cell wall-degrading enzymes in longhorned beetles.</title>
        <authorList>
            <person name="Shin N.R."/>
            <person name="Okamura Y."/>
            <person name="Kirsch R."/>
            <person name="Pauchet Y."/>
        </authorList>
    </citation>
    <scope>NUCLEOTIDE SEQUENCE</scope>
    <source>
        <strain evidence="1">MMC_N1</strain>
    </source>
</reference>